<evidence type="ECO:0000256" key="8">
    <source>
        <dbReference type="ARBA" id="ARBA00022741"/>
    </source>
</evidence>
<sequence length="330" mass="34778">MLTPPGFWAAGRNHPAALALAPLGALYALAGARRIAKTTPIPLSVPVICAGNATMGGVGKTPFVLALGERLKRRGFVPHVLIRGYGGRIKGPHRVGRADTAASVGDEATLLRDALPVWVGANRVATGREAIEAGASVLLLDDGFQNPGLAKTLSFLLVDAENRFGNGRVFPAGPLRERPEAALERADAVVAVTAGPDAALPDTLRAFAANRPLLRAWQRLDAAALPRDLPLFAFAGIGRPERFFRAVEASGGQLVGTKAFPDHHPYAARELEALTRAATERGATLVTTAKDFVRLPVSFRTSVRPLPSVMHVEDEDALDALLFGALGTPP</sequence>
<dbReference type="GO" id="GO:0005886">
    <property type="term" value="C:plasma membrane"/>
    <property type="evidence" value="ECO:0007669"/>
    <property type="project" value="TreeGrafter"/>
</dbReference>
<reference evidence="14 15" key="1">
    <citation type="submission" date="2020-08" db="EMBL/GenBank/DDBJ databases">
        <title>Genomic Encyclopedia of Type Strains, Phase IV (KMG-IV): sequencing the most valuable type-strain genomes for metagenomic binning, comparative biology and taxonomic classification.</title>
        <authorList>
            <person name="Goeker M."/>
        </authorList>
    </citation>
    <scope>NUCLEOTIDE SEQUENCE [LARGE SCALE GENOMIC DNA]</scope>
    <source>
        <strain evidence="14 15">DSM 102850</strain>
    </source>
</reference>
<keyword evidence="6 13" id="KW-0441">Lipid A biosynthesis</keyword>
<dbReference type="Proteomes" id="UP000563524">
    <property type="component" value="Unassembled WGS sequence"/>
</dbReference>
<keyword evidence="15" id="KW-1185">Reference proteome</keyword>
<keyword evidence="11 13" id="KW-0443">Lipid metabolism</keyword>
<evidence type="ECO:0000256" key="1">
    <source>
        <dbReference type="ARBA" id="ARBA00002274"/>
    </source>
</evidence>
<dbReference type="AlphaFoldDB" id="A0A840I814"/>
<evidence type="ECO:0000256" key="3">
    <source>
        <dbReference type="ARBA" id="ARBA00012071"/>
    </source>
</evidence>
<gene>
    <name evidence="13" type="primary">lpxK</name>
    <name evidence="14" type="ORF">GGQ59_002644</name>
</gene>
<dbReference type="UniPathway" id="UPA00359">
    <property type="reaction ID" value="UER00482"/>
</dbReference>
<evidence type="ECO:0000256" key="11">
    <source>
        <dbReference type="ARBA" id="ARBA00023098"/>
    </source>
</evidence>
<evidence type="ECO:0000256" key="12">
    <source>
        <dbReference type="ARBA" id="ARBA00029757"/>
    </source>
</evidence>
<dbReference type="InterPro" id="IPR027417">
    <property type="entry name" value="P-loop_NTPase"/>
</dbReference>
<dbReference type="PANTHER" id="PTHR42724">
    <property type="entry name" value="TETRAACYLDISACCHARIDE 4'-KINASE"/>
    <property type="match status" value="1"/>
</dbReference>
<protein>
    <recommendedName>
        <fullName evidence="4 13">Tetraacyldisaccharide 4'-kinase</fullName>
        <ecNumber evidence="3 13">2.7.1.130</ecNumber>
    </recommendedName>
    <alternativeName>
        <fullName evidence="12 13">Lipid A 4'-kinase</fullName>
    </alternativeName>
</protein>
<dbReference type="EMBL" id="JACHOB010000006">
    <property type="protein sequence ID" value="MBB4660100.1"/>
    <property type="molecule type" value="Genomic_DNA"/>
</dbReference>
<evidence type="ECO:0000256" key="4">
    <source>
        <dbReference type="ARBA" id="ARBA00016436"/>
    </source>
</evidence>
<organism evidence="14 15">
    <name type="scientific">Parvularcula dongshanensis</name>
    <dbReference type="NCBI Taxonomy" id="1173995"/>
    <lineage>
        <taxon>Bacteria</taxon>
        <taxon>Pseudomonadati</taxon>
        <taxon>Pseudomonadota</taxon>
        <taxon>Alphaproteobacteria</taxon>
        <taxon>Parvularculales</taxon>
        <taxon>Parvularculaceae</taxon>
        <taxon>Parvularcula</taxon>
    </lineage>
</organism>
<dbReference type="RefSeq" id="WP_221401044.1">
    <property type="nucleotide sequence ID" value="NZ_JACHOB010000006.1"/>
</dbReference>
<evidence type="ECO:0000256" key="5">
    <source>
        <dbReference type="ARBA" id="ARBA00022516"/>
    </source>
</evidence>
<feature type="binding site" evidence="13">
    <location>
        <begin position="54"/>
        <end position="61"/>
    </location>
    <ligand>
        <name>ATP</name>
        <dbReference type="ChEBI" id="CHEBI:30616"/>
    </ligand>
</feature>
<keyword evidence="10 13" id="KW-0067">ATP-binding</keyword>
<evidence type="ECO:0000256" key="6">
    <source>
        <dbReference type="ARBA" id="ARBA00022556"/>
    </source>
</evidence>
<evidence type="ECO:0000256" key="13">
    <source>
        <dbReference type="HAMAP-Rule" id="MF_00409"/>
    </source>
</evidence>
<evidence type="ECO:0000256" key="7">
    <source>
        <dbReference type="ARBA" id="ARBA00022679"/>
    </source>
</evidence>
<keyword evidence="7 13" id="KW-0808">Transferase</keyword>
<comment type="catalytic activity">
    <reaction evidence="13">
        <text>a lipid A disaccharide + ATP = a lipid IVA + ADP + H(+)</text>
        <dbReference type="Rhea" id="RHEA:67840"/>
        <dbReference type="ChEBI" id="CHEBI:15378"/>
        <dbReference type="ChEBI" id="CHEBI:30616"/>
        <dbReference type="ChEBI" id="CHEBI:176343"/>
        <dbReference type="ChEBI" id="CHEBI:176425"/>
        <dbReference type="ChEBI" id="CHEBI:456216"/>
        <dbReference type="EC" id="2.7.1.130"/>
    </reaction>
</comment>
<evidence type="ECO:0000313" key="15">
    <source>
        <dbReference type="Proteomes" id="UP000563524"/>
    </source>
</evidence>
<comment type="similarity">
    <text evidence="13">Belongs to the LpxK family.</text>
</comment>
<dbReference type="EC" id="2.7.1.130" evidence="3 13"/>
<name>A0A840I814_9PROT</name>
<dbReference type="NCBIfam" id="TIGR00682">
    <property type="entry name" value="lpxK"/>
    <property type="match status" value="1"/>
</dbReference>
<evidence type="ECO:0000313" key="14">
    <source>
        <dbReference type="EMBL" id="MBB4660100.1"/>
    </source>
</evidence>
<dbReference type="SUPFAM" id="SSF52540">
    <property type="entry name" value="P-loop containing nucleoside triphosphate hydrolases"/>
    <property type="match status" value="1"/>
</dbReference>
<evidence type="ECO:0000256" key="9">
    <source>
        <dbReference type="ARBA" id="ARBA00022777"/>
    </source>
</evidence>
<evidence type="ECO:0000256" key="2">
    <source>
        <dbReference type="ARBA" id="ARBA00004870"/>
    </source>
</evidence>
<accession>A0A840I814</accession>
<dbReference type="GO" id="GO:0009244">
    <property type="term" value="P:lipopolysaccharide core region biosynthetic process"/>
    <property type="evidence" value="ECO:0007669"/>
    <property type="project" value="TreeGrafter"/>
</dbReference>
<keyword evidence="9 13" id="KW-0418">Kinase</keyword>
<keyword evidence="5 13" id="KW-0444">Lipid biosynthesis</keyword>
<dbReference type="PANTHER" id="PTHR42724:SF1">
    <property type="entry name" value="TETRAACYLDISACCHARIDE 4'-KINASE, MITOCHONDRIAL-RELATED"/>
    <property type="match status" value="1"/>
</dbReference>
<keyword evidence="8 13" id="KW-0547">Nucleotide-binding</keyword>
<dbReference type="HAMAP" id="MF_00409">
    <property type="entry name" value="LpxK"/>
    <property type="match status" value="1"/>
</dbReference>
<dbReference type="Pfam" id="PF02606">
    <property type="entry name" value="LpxK"/>
    <property type="match status" value="1"/>
</dbReference>
<comment type="function">
    <text evidence="1 13">Transfers the gamma-phosphate of ATP to the 4'-position of a tetraacyldisaccharide 1-phosphate intermediate (termed DS-1-P) to form tetraacyldisaccharide 1,4'-bis-phosphate (lipid IVA).</text>
</comment>
<dbReference type="InterPro" id="IPR003758">
    <property type="entry name" value="LpxK"/>
</dbReference>
<proteinExistence type="inferred from homology"/>
<dbReference type="GO" id="GO:0005524">
    <property type="term" value="F:ATP binding"/>
    <property type="evidence" value="ECO:0007669"/>
    <property type="project" value="UniProtKB-UniRule"/>
</dbReference>
<comment type="caution">
    <text evidence="14">The sequence shown here is derived from an EMBL/GenBank/DDBJ whole genome shotgun (WGS) entry which is preliminary data.</text>
</comment>
<evidence type="ECO:0000256" key="10">
    <source>
        <dbReference type="ARBA" id="ARBA00022840"/>
    </source>
</evidence>
<dbReference type="GO" id="GO:0009029">
    <property type="term" value="F:lipid-A 4'-kinase activity"/>
    <property type="evidence" value="ECO:0007669"/>
    <property type="project" value="UniProtKB-UniRule"/>
</dbReference>
<comment type="pathway">
    <text evidence="2 13">Glycolipid biosynthesis; lipid IV(A) biosynthesis; lipid IV(A) from (3R)-3-hydroxytetradecanoyl-[acyl-carrier-protein] and UDP-N-acetyl-alpha-D-glucosamine: step 6/6.</text>
</comment>
<dbReference type="GO" id="GO:0009245">
    <property type="term" value="P:lipid A biosynthetic process"/>
    <property type="evidence" value="ECO:0007669"/>
    <property type="project" value="UniProtKB-UniRule"/>
</dbReference>